<dbReference type="InterPro" id="IPR001638">
    <property type="entry name" value="Solute-binding_3/MltF_N"/>
</dbReference>
<feature type="signal peptide" evidence="3">
    <location>
        <begin position="1"/>
        <end position="23"/>
    </location>
</feature>
<protein>
    <submittedName>
        <fullName evidence="5">Amino acid ABC transporter substrate-binding protein</fullName>
    </submittedName>
</protein>
<dbReference type="SUPFAM" id="SSF53850">
    <property type="entry name" value="Periplasmic binding protein-like II"/>
    <property type="match status" value="1"/>
</dbReference>
<dbReference type="PANTHER" id="PTHR35936:SF17">
    <property type="entry name" value="ARGININE-BINDING EXTRACELLULAR PROTEIN ARTP"/>
    <property type="match status" value="1"/>
</dbReference>
<organism evidence="5 6">
    <name type="scientific">Marinomonas piezotolerans</name>
    <dbReference type="NCBI Taxonomy" id="2213058"/>
    <lineage>
        <taxon>Bacteria</taxon>
        <taxon>Pseudomonadati</taxon>
        <taxon>Pseudomonadota</taxon>
        <taxon>Gammaproteobacteria</taxon>
        <taxon>Oceanospirillales</taxon>
        <taxon>Oceanospirillaceae</taxon>
        <taxon>Marinomonas</taxon>
    </lineage>
</organism>
<gene>
    <name evidence="5" type="ORF">DN730_14700</name>
</gene>
<sequence length="271" mass="30923">MSGWSLSSFIIVACCLLSQQAFSVDQNSSTLKQIEQRGTLNVCIWPEYFSITYQNPRTARLEGIDIELSQALANDLGVQLNYVTTHFGRFIKDLNAKQCDIAMFGVGNTASRRELVDFSEPYLSSGIYGIRVKNHPFLRSWSDMDQEGVIVCVQKGTYMENLMRQQLKHAQISTVIKPKERELEVLSGRADVFITDYPYSQKILSVYDWAELIEPKNQTRQFQYAYAVAKDDPLWLARVNQFVRDIKQDGRLMKAAKNNALSPIVILDDES</sequence>
<evidence type="ECO:0000259" key="4">
    <source>
        <dbReference type="SMART" id="SM00062"/>
    </source>
</evidence>
<dbReference type="EMBL" id="QKRA01000008">
    <property type="protein sequence ID" value="RDL43225.1"/>
    <property type="molecule type" value="Genomic_DNA"/>
</dbReference>
<comment type="caution">
    <text evidence="5">The sequence shown here is derived from an EMBL/GenBank/DDBJ whole genome shotgun (WGS) entry which is preliminary data.</text>
</comment>
<accession>A0A370U627</accession>
<evidence type="ECO:0000256" key="3">
    <source>
        <dbReference type="SAM" id="SignalP"/>
    </source>
</evidence>
<evidence type="ECO:0000313" key="5">
    <source>
        <dbReference type="EMBL" id="RDL43225.1"/>
    </source>
</evidence>
<dbReference type="Pfam" id="PF00497">
    <property type="entry name" value="SBP_bac_3"/>
    <property type="match status" value="1"/>
</dbReference>
<dbReference type="SMART" id="SM00062">
    <property type="entry name" value="PBPb"/>
    <property type="match status" value="1"/>
</dbReference>
<dbReference type="Gene3D" id="3.40.190.10">
    <property type="entry name" value="Periplasmic binding protein-like II"/>
    <property type="match status" value="2"/>
</dbReference>
<feature type="domain" description="Solute-binding protein family 3/N-terminal" evidence="4">
    <location>
        <begin position="39"/>
        <end position="263"/>
    </location>
</feature>
<name>A0A370U627_9GAMM</name>
<dbReference type="OrthoDB" id="8994218at2"/>
<keyword evidence="2 3" id="KW-0732">Signal</keyword>
<feature type="chain" id="PRO_5016828693" evidence="3">
    <location>
        <begin position="24"/>
        <end position="271"/>
    </location>
</feature>
<evidence type="ECO:0000313" key="6">
    <source>
        <dbReference type="Proteomes" id="UP000254326"/>
    </source>
</evidence>
<reference evidence="5 6" key="1">
    <citation type="submission" date="2018-06" db="EMBL/GenBank/DDBJ databases">
        <title>Marinomonas sp. YLB-05 draft genome sequence.</title>
        <authorList>
            <person name="Yu L."/>
            <person name="Tang X."/>
        </authorList>
    </citation>
    <scope>NUCLEOTIDE SEQUENCE [LARGE SCALE GENOMIC DNA]</scope>
    <source>
        <strain evidence="5 6">YLB-05</strain>
    </source>
</reference>
<evidence type="ECO:0000256" key="2">
    <source>
        <dbReference type="ARBA" id="ARBA00022729"/>
    </source>
</evidence>
<keyword evidence="6" id="KW-1185">Reference proteome</keyword>
<dbReference type="AlphaFoldDB" id="A0A370U627"/>
<dbReference type="Proteomes" id="UP000254326">
    <property type="component" value="Unassembled WGS sequence"/>
</dbReference>
<evidence type="ECO:0000256" key="1">
    <source>
        <dbReference type="ARBA" id="ARBA00010333"/>
    </source>
</evidence>
<proteinExistence type="inferred from homology"/>
<comment type="similarity">
    <text evidence="1">Belongs to the bacterial solute-binding protein 3 family.</text>
</comment>
<dbReference type="RefSeq" id="WP_115468907.1">
    <property type="nucleotide sequence ID" value="NZ_QKRA01000008.1"/>
</dbReference>
<dbReference type="CDD" id="cd13530">
    <property type="entry name" value="PBP2_peptides_like"/>
    <property type="match status" value="1"/>
</dbReference>
<dbReference type="PANTHER" id="PTHR35936">
    <property type="entry name" value="MEMBRANE-BOUND LYTIC MUREIN TRANSGLYCOSYLASE F"/>
    <property type="match status" value="1"/>
</dbReference>